<keyword evidence="6 10" id="KW-0378">Hydrolase</keyword>
<dbReference type="InterPro" id="IPR001474">
    <property type="entry name" value="GTP_CycHdrlase_I"/>
</dbReference>
<dbReference type="Pfam" id="PF01227">
    <property type="entry name" value="GTP_cyclohydroI"/>
    <property type="match status" value="1"/>
</dbReference>
<feature type="domain" description="GTP cyclohydrolase I" evidence="9">
    <location>
        <begin position="29"/>
        <end position="194"/>
    </location>
</feature>
<feature type="region of interest" description="Disordered" evidence="8">
    <location>
        <begin position="1"/>
        <end position="24"/>
    </location>
</feature>
<evidence type="ECO:0000256" key="7">
    <source>
        <dbReference type="ARBA" id="ARBA00030854"/>
    </source>
</evidence>
<protein>
    <recommendedName>
        <fullName evidence="4">GTP cyclohydrolase 1</fullName>
        <ecNumber evidence="3">3.5.4.16</ecNumber>
    </recommendedName>
    <alternativeName>
        <fullName evidence="7">GTP cyclohydrolase I</fullName>
    </alternativeName>
</protein>
<dbReference type="InterPro" id="IPR043133">
    <property type="entry name" value="GTP-CH-I_C/QueF"/>
</dbReference>
<feature type="compositionally biased region" description="Low complexity" evidence="8">
    <location>
        <begin position="195"/>
        <end position="216"/>
    </location>
</feature>
<evidence type="ECO:0000259" key="9">
    <source>
        <dbReference type="Pfam" id="PF01227"/>
    </source>
</evidence>
<dbReference type="InterPro" id="IPR020602">
    <property type="entry name" value="GTP_CycHdrlase_I_dom"/>
</dbReference>
<dbReference type="Proteomes" id="UP000831786">
    <property type="component" value="Chromosome"/>
</dbReference>
<evidence type="ECO:0000313" key="11">
    <source>
        <dbReference type="Proteomes" id="UP000831786"/>
    </source>
</evidence>
<dbReference type="SUPFAM" id="SSF55620">
    <property type="entry name" value="Tetrahydrobiopterin biosynthesis enzymes-like"/>
    <property type="match status" value="1"/>
</dbReference>
<keyword evidence="11" id="KW-1185">Reference proteome</keyword>
<evidence type="ECO:0000256" key="2">
    <source>
        <dbReference type="ARBA" id="ARBA00005080"/>
    </source>
</evidence>
<name>A0ABY4FMA3_9MICO</name>
<reference evidence="10 11" key="1">
    <citation type="submission" date="2022-04" db="EMBL/GenBank/DDBJ databases">
        <title>Leucobacter sp. isolated from rhizosphere of garlic.</title>
        <authorList>
            <person name="Won M."/>
            <person name="Lee C.-M."/>
            <person name="Woen H.-Y."/>
            <person name="Kwon S.-W."/>
        </authorList>
    </citation>
    <scope>NUCLEOTIDE SEQUENCE [LARGE SCALE GENOMIC DNA]</scope>
    <source>
        <strain evidence="10 11">H21R-40</strain>
    </source>
</reference>
<dbReference type="GO" id="GO:0003934">
    <property type="term" value="F:GTP cyclohydrolase I activity"/>
    <property type="evidence" value="ECO:0007669"/>
    <property type="project" value="UniProtKB-EC"/>
</dbReference>
<evidence type="ECO:0000256" key="6">
    <source>
        <dbReference type="ARBA" id="ARBA00022801"/>
    </source>
</evidence>
<organism evidence="10 11">
    <name type="scientific">Leucobacter allii</name>
    <dbReference type="NCBI Taxonomy" id="2932247"/>
    <lineage>
        <taxon>Bacteria</taxon>
        <taxon>Bacillati</taxon>
        <taxon>Actinomycetota</taxon>
        <taxon>Actinomycetes</taxon>
        <taxon>Micrococcales</taxon>
        <taxon>Microbacteriaceae</taxon>
        <taxon>Leucobacter</taxon>
    </lineage>
</organism>
<evidence type="ECO:0000256" key="3">
    <source>
        <dbReference type="ARBA" id="ARBA00012715"/>
    </source>
</evidence>
<comment type="pathway">
    <text evidence="2">Cofactor biosynthesis; 7,8-dihydroneopterin triphosphate biosynthesis; 7,8-dihydroneopterin triphosphate from GTP: step 1/1.</text>
</comment>
<dbReference type="PANTHER" id="PTHR11109">
    <property type="entry name" value="GTP CYCLOHYDROLASE I"/>
    <property type="match status" value="1"/>
</dbReference>
<dbReference type="PANTHER" id="PTHR11109:SF7">
    <property type="entry name" value="GTP CYCLOHYDROLASE 1"/>
    <property type="match status" value="1"/>
</dbReference>
<feature type="region of interest" description="Disordered" evidence="8">
    <location>
        <begin position="190"/>
        <end position="216"/>
    </location>
</feature>
<dbReference type="Gene3D" id="3.30.1130.10">
    <property type="match status" value="1"/>
</dbReference>
<accession>A0ABY4FMA3</accession>
<dbReference type="RefSeq" id="WP_244728131.1">
    <property type="nucleotide sequence ID" value="NZ_CP095045.1"/>
</dbReference>
<dbReference type="InterPro" id="IPR043134">
    <property type="entry name" value="GTP-CH-I_N"/>
</dbReference>
<comment type="catalytic activity">
    <reaction evidence="1">
        <text>GTP + H2O = 7,8-dihydroneopterin 3'-triphosphate + formate + H(+)</text>
        <dbReference type="Rhea" id="RHEA:17473"/>
        <dbReference type="ChEBI" id="CHEBI:15377"/>
        <dbReference type="ChEBI" id="CHEBI:15378"/>
        <dbReference type="ChEBI" id="CHEBI:15740"/>
        <dbReference type="ChEBI" id="CHEBI:37565"/>
        <dbReference type="ChEBI" id="CHEBI:58462"/>
        <dbReference type="EC" id="3.5.4.16"/>
    </reaction>
</comment>
<sequence length="216" mass="22760">MHPGPTTAPGGAGSATPAPREVDRPRAMRAVAEFLAAMGEDPERSELRRTPERVTELAVGLFAQAGADLGSALGTPMAITDAESLGQLVVVSEIPFRSLCPHHLLPFEGTVDVTYAPDRRLAGFSRVVRLVEAASQRLQLQERMGEQIAQTLMTVLEPHGVRVRIEASHGCVTMLEHGAASVRMMTTCSRGTLADPESPGSGSGSDADLSGPRAQA</sequence>
<evidence type="ECO:0000256" key="4">
    <source>
        <dbReference type="ARBA" id="ARBA00017272"/>
    </source>
</evidence>
<proteinExistence type="predicted"/>
<dbReference type="Gene3D" id="1.10.286.10">
    <property type="match status" value="1"/>
</dbReference>
<evidence type="ECO:0000256" key="8">
    <source>
        <dbReference type="SAM" id="MobiDB-lite"/>
    </source>
</evidence>
<feature type="compositionally biased region" description="Low complexity" evidence="8">
    <location>
        <begin position="1"/>
        <end position="19"/>
    </location>
</feature>
<evidence type="ECO:0000313" key="10">
    <source>
        <dbReference type="EMBL" id="UOQ57404.1"/>
    </source>
</evidence>
<dbReference type="EMBL" id="CP095045">
    <property type="protein sequence ID" value="UOQ57404.1"/>
    <property type="molecule type" value="Genomic_DNA"/>
</dbReference>
<keyword evidence="5" id="KW-0554">One-carbon metabolism</keyword>
<evidence type="ECO:0000256" key="1">
    <source>
        <dbReference type="ARBA" id="ARBA00001052"/>
    </source>
</evidence>
<dbReference type="EC" id="3.5.4.16" evidence="3"/>
<dbReference type="NCBIfam" id="NF006826">
    <property type="entry name" value="PRK09347.1-3"/>
    <property type="match status" value="1"/>
</dbReference>
<gene>
    <name evidence="10" type="primary">folE</name>
    <name evidence="10" type="ORF">MUN78_00745</name>
</gene>
<evidence type="ECO:0000256" key="5">
    <source>
        <dbReference type="ARBA" id="ARBA00022563"/>
    </source>
</evidence>